<dbReference type="PROSITE" id="PS00108">
    <property type="entry name" value="PROTEIN_KINASE_ST"/>
    <property type="match status" value="1"/>
</dbReference>
<dbReference type="CDD" id="cd14014">
    <property type="entry name" value="STKc_PknB_like"/>
    <property type="match status" value="1"/>
</dbReference>
<dbReference type="SMART" id="SM00220">
    <property type="entry name" value="S_TKc"/>
    <property type="match status" value="1"/>
</dbReference>
<evidence type="ECO:0000256" key="4">
    <source>
        <dbReference type="ARBA" id="ARBA00022741"/>
    </source>
</evidence>
<feature type="binding site" evidence="7">
    <location>
        <position position="43"/>
    </location>
    <ligand>
        <name>ATP</name>
        <dbReference type="ChEBI" id="CHEBI:30616"/>
    </ligand>
</feature>
<sequence>MSRPPSTPPQLAGFEPIRLLGSGGFADVFLYRQQHPEREVAVKAMHAHRLDEAAVRGFTDEANLMAKLAAHPHIVSVYGAGVSEGGRPYLVMEYCSKPNLQVRHRRERFSEAETLRIGVQIAGAIETAHRAGILHRDIKPANILVTSFGRPKLTDFGIAGAATSAVTAMSVPWSPPESFAGGGSSGPASDVYSLAATLYTLLTNRGPFEIPGASNGEIDVVTRIESMPLPPTGRPDVSPALEAVLARAMSKDPRARYASALEFGHALQHVQIQHGMQETTIDVEEEDLLPIDDDGEELVTRFRGITSIDAQPVAPASVDVRTSTARPTTPVAAVVPDTTAPVRPPIVSAPAAAPSWSVPSAPAPLDTVRRQVEEVEQPVAAPAPAPRRRRSLVIGGVAAAVIVLAVGGAIAAATLTPSPPAVTASTAPRPVDAVPAAHPVSVTALTGSATDAGVRFAWTNPDPLEGDRYLWRTVVPGTETTFQETADTAVVVPADPSGRTCIEVLLRRSDGTSAASGVEGCVP</sequence>
<feature type="transmembrane region" description="Helical" evidence="8">
    <location>
        <begin position="392"/>
        <end position="415"/>
    </location>
</feature>
<dbReference type="Pfam" id="PF00069">
    <property type="entry name" value="Pkinase"/>
    <property type="match status" value="1"/>
</dbReference>
<reference evidence="10 11" key="1">
    <citation type="submission" date="2023-07" db="EMBL/GenBank/DDBJ databases">
        <title>Functional and genomic diversity of the sorghum phyllosphere microbiome.</title>
        <authorList>
            <person name="Shade A."/>
        </authorList>
    </citation>
    <scope>NUCLEOTIDE SEQUENCE [LARGE SCALE GENOMIC DNA]</scope>
    <source>
        <strain evidence="10 11">SORGH_AS_1207</strain>
    </source>
</reference>
<evidence type="ECO:0000256" key="5">
    <source>
        <dbReference type="ARBA" id="ARBA00022777"/>
    </source>
</evidence>
<dbReference type="EC" id="2.7.11.1" evidence="1"/>
<gene>
    <name evidence="10" type="ORF">QE412_003287</name>
</gene>
<accession>A0ABU0U0K1</accession>
<evidence type="ECO:0000313" key="11">
    <source>
        <dbReference type="Proteomes" id="UP001226691"/>
    </source>
</evidence>
<keyword evidence="11" id="KW-1185">Reference proteome</keyword>
<comment type="caution">
    <text evidence="10">The sequence shown here is derived from an EMBL/GenBank/DDBJ whole genome shotgun (WGS) entry which is preliminary data.</text>
</comment>
<evidence type="ECO:0000256" key="3">
    <source>
        <dbReference type="ARBA" id="ARBA00022679"/>
    </source>
</evidence>
<dbReference type="Proteomes" id="UP001226691">
    <property type="component" value="Unassembled WGS sequence"/>
</dbReference>
<keyword evidence="2 10" id="KW-0723">Serine/threonine-protein kinase</keyword>
<dbReference type="RefSeq" id="WP_307486384.1">
    <property type="nucleotide sequence ID" value="NZ_JAUTBF010000001.1"/>
</dbReference>
<proteinExistence type="predicted"/>
<dbReference type="EMBL" id="JAUTBF010000001">
    <property type="protein sequence ID" value="MDQ1124714.1"/>
    <property type="molecule type" value="Genomic_DNA"/>
</dbReference>
<feature type="domain" description="Protein kinase" evidence="9">
    <location>
        <begin position="14"/>
        <end position="268"/>
    </location>
</feature>
<name>A0ABU0U0K1_MICTR</name>
<protein>
    <recommendedName>
        <fullName evidence="1">non-specific serine/threonine protein kinase</fullName>
        <ecNumber evidence="1">2.7.11.1</ecNumber>
    </recommendedName>
</protein>
<keyword evidence="4 7" id="KW-0547">Nucleotide-binding</keyword>
<dbReference type="SUPFAM" id="SSF56112">
    <property type="entry name" value="Protein kinase-like (PK-like)"/>
    <property type="match status" value="1"/>
</dbReference>
<evidence type="ECO:0000256" key="8">
    <source>
        <dbReference type="SAM" id="Phobius"/>
    </source>
</evidence>
<evidence type="ECO:0000256" key="1">
    <source>
        <dbReference type="ARBA" id="ARBA00012513"/>
    </source>
</evidence>
<evidence type="ECO:0000256" key="7">
    <source>
        <dbReference type="PROSITE-ProRule" id="PRU10141"/>
    </source>
</evidence>
<evidence type="ECO:0000256" key="6">
    <source>
        <dbReference type="ARBA" id="ARBA00022840"/>
    </source>
</evidence>
<keyword evidence="3" id="KW-0808">Transferase</keyword>
<evidence type="ECO:0000256" key="2">
    <source>
        <dbReference type="ARBA" id="ARBA00022527"/>
    </source>
</evidence>
<dbReference type="GO" id="GO:0004674">
    <property type="term" value="F:protein serine/threonine kinase activity"/>
    <property type="evidence" value="ECO:0007669"/>
    <property type="project" value="UniProtKB-KW"/>
</dbReference>
<keyword evidence="5 10" id="KW-0418">Kinase</keyword>
<evidence type="ECO:0000313" key="10">
    <source>
        <dbReference type="EMBL" id="MDQ1124714.1"/>
    </source>
</evidence>
<dbReference type="InterPro" id="IPR000719">
    <property type="entry name" value="Prot_kinase_dom"/>
</dbReference>
<dbReference type="PANTHER" id="PTHR43289">
    <property type="entry name" value="MITOGEN-ACTIVATED PROTEIN KINASE KINASE KINASE 20-RELATED"/>
    <property type="match status" value="1"/>
</dbReference>
<dbReference type="InterPro" id="IPR011009">
    <property type="entry name" value="Kinase-like_dom_sf"/>
</dbReference>
<dbReference type="InterPro" id="IPR008271">
    <property type="entry name" value="Ser/Thr_kinase_AS"/>
</dbReference>
<organism evidence="10 11">
    <name type="scientific">Microbacterium trichothecenolyticum</name>
    <name type="common">Aureobacterium trichothecenolyticum</name>
    <dbReference type="NCBI Taxonomy" id="69370"/>
    <lineage>
        <taxon>Bacteria</taxon>
        <taxon>Bacillati</taxon>
        <taxon>Actinomycetota</taxon>
        <taxon>Actinomycetes</taxon>
        <taxon>Micrococcales</taxon>
        <taxon>Microbacteriaceae</taxon>
        <taxon>Microbacterium</taxon>
    </lineage>
</organism>
<keyword evidence="8" id="KW-0812">Transmembrane</keyword>
<dbReference type="Gene3D" id="1.10.510.10">
    <property type="entry name" value="Transferase(Phosphotransferase) domain 1"/>
    <property type="match status" value="1"/>
</dbReference>
<keyword evidence="6 7" id="KW-0067">ATP-binding</keyword>
<dbReference type="PANTHER" id="PTHR43289:SF6">
    <property type="entry name" value="SERINE_THREONINE-PROTEIN KINASE NEKL-3"/>
    <property type="match status" value="1"/>
</dbReference>
<keyword evidence="8" id="KW-1133">Transmembrane helix</keyword>
<dbReference type="PROSITE" id="PS00107">
    <property type="entry name" value="PROTEIN_KINASE_ATP"/>
    <property type="match status" value="1"/>
</dbReference>
<keyword evidence="8" id="KW-0472">Membrane</keyword>
<evidence type="ECO:0000259" key="9">
    <source>
        <dbReference type="PROSITE" id="PS50011"/>
    </source>
</evidence>
<dbReference type="PROSITE" id="PS50011">
    <property type="entry name" value="PROTEIN_KINASE_DOM"/>
    <property type="match status" value="1"/>
</dbReference>
<dbReference type="InterPro" id="IPR017441">
    <property type="entry name" value="Protein_kinase_ATP_BS"/>
</dbReference>